<proteinExistence type="predicted"/>
<keyword evidence="1" id="KW-0732">Signal</keyword>
<dbReference type="Proteomes" id="UP000228535">
    <property type="component" value="Unassembled WGS sequence"/>
</dbReference>
<feature type="signal peptide" evidence="1">
    <location>
        <begin position="1"/>
        <end position="22"/>
    </location>
</feature>
<dbReference type="OrthoDB" id="883513at2"/>
<protein>
    <recommendedName>
        <fullName evidence="2">DUF6799 domain-containing protein</fullName>
    </recommendedName>
</protein>
<gene>
    <name evidence="3" type="ORF">CLV45_3441</name>
</gene>
<keyword evidence="4" id="KW-1185">Reference proteome</keyword>
<reference evidence="3 4" key="1">
    <citation type="submission" date="2017-11" db="EMBL/GenBank/DDBJ databases">
        <title>Genomic Encyclopedia of Archaeal and Bacterial Type Strains, Phase II (KMG-II): From Individual Species to Whole Genera.</title>
        <authorList>
            <person name="Goeker M."/>
        </authorList>
    </citation>
    <scope>NUCLEOTIDE SEQUENCE [LARGE SCALE GENOMIC DNA]</scope>
    <source>
        <strain evidence="3 4">DSM 11115</strain>
    </source>
</reference>
<evidence type="ECO:0000259" key="2">
    <source>
        <dbReference type="Pfam" id="PF20606"/>
    </source>
</evidence>
<organism evidence="3 4">
    <name type="scientific">Hymenobacter chitinivorans DSM 11115</name>
    <dbReference type="NCBI Taxonomy" id="1121954"/>
    <lineage>
        <taxon>Bacteria</taxon>
        <taxon>Pseudomonadati</taxon>
        <taxon>Bacteroidota</taxon>
        <taxon>Cytophagia</taxon>
        <taxon>Cytophagales</taxon>
        <taxon>Hymenobacteraceae</taxon>
        <taxon>Hymenobacter</taxon>
    </lineage>
</organism>
<name>A0A2M9B4B9_9BACT</name>
<dbReference type="EMBL" id="PGFA01000003">
    <property type="protein sequence ID" value="PJJ52784.1"/>
    <property type="molecule type" value="Genomic_DNA"/>
</dbReference>
<evidence type="ECO:0000313" key="4">
    <source>
        <dbReference type="Proteomes" id="UP000228535"/>
    </source>
</evidence>
<feature type="domain" description="DUF6799" evidence="2">
    <location>
        <begin position="47"/>
        <end position="108"/>
    </location>
</feature>
<accession>A0A2M9B4B9</accession>
<dbReference type="RefSeq" id="WP_157807606.1">
    <property type="nucleotide sequence ID" value="NZ_PGFA01000003.1"/>
</dbReference>
<dbReference type="InterPro" id="IPR046478">
    <property type="entry name" value="DUF6799"/>
</dbReference>
<dbReference type="AlphaFoldDB" id="A0A2M9B4B9"/>
<comment type="caution">
    <text evidence="3">The sequence shown here is derived from an EMBL/GenBank/DDBJ whole genome shotgun (WGS) entry which is preliminary data.</text>
</comment>
<evidence type="ECO:0000313" key="3">
    <source>
        <dbReference type="EMBL" id="PJJ52784.1"/>
    </source>
</evidence>
<evidence type="ECO:0000256" key="1">
    <source>
        <dbReference type="SAM" id="SignalP"/>
    </source>
</evidence>
<dbReference type="Pfam" id="PF20606">
    <property type="entry name" value="DUF6799"/>
    <property type="match status" value="1"/>
</dbReference>
<sequence>MKLRFSFLLTLGLAVAGFAAQAQTKVAPRRAVAPKQKVVVREGVTLKDGVVMQEGKVLVTQQGHTTPLADATTLTNGTKIMADGTVTKPDGSTVTLQEGDMMSLSGRLTTKAMKAEQDSLMMMAKNGKGKAKVKRKN</sequence>
<feature type="chain" id="PRO_5014702423" description="DUF6799 domain-containing protein" evidence="1">
    <location>
        <begin position="23"/>
        <end position="137"/>
    </location>
</feature>